<dbReference type="EMBL" id="LGTQ01000013">
    <property type="protein sequence ID" value="KPM46955.1"/>
    <property type="molecule type" value="Genomic_DNA"/>
</dbReference>
<evidence type="ECO:0000256" key="1">
    <source>
        <dbReference type="SAM" id="SignalP"/>
    </source>
</evidence>
<keyword evidence="1" id="KW-0732">Signal</keyword>
<gene>
    <name evidence="2" type="ORF">AFM12_17135</name>
</gene>
<proteinExistence type="predicted"/>
<organism evidence="2 3">
    <name type="scientific">Jiulongibacter sediminis</name>
    <dbReference type="NCBI Taxonomy" id="1605367"/>
    <lineage>
        <taxon>Bacteria</taxon>
        <taxon>Pseudomonadati</taxon>
        <taxon>Bacteroidota</taxon>
        <taxon>Cytophagia</taxon>
        <taxon>Cytophagales</taxon>
        <taxon>Leadbetterellaceae</taxon>
        <taxon>Jiulongibacter</taxon>
    </lineage>
</organism>
<reference evidence="2 3" key="1">
    <citation type="submission" date="2015-07" db="EMBL/GenBank/DDBJ databases">
        <title>The draft genome sequence of Leadbetterella sp. JN14-9.</title>
        <authorList>
            <person name="Liu Y."/>
            <person name="Du J."/>
            <person name="Shao Z."/>
        </authorList>
    </citation>
    <scope>NUCLEOTIDE SEQUENCE [LARGE SCALE GENOMIC DNA]</scope>
    <source>
        <strain evidence="2 3">JN14-9</strain>
    </source>
</reference>
<name>A0A0P7C0Z3_9BACT</name>
<dbReference type="AlphaFoldDB" id="A0A0P7C0Z3"/>
<dbReference type="OrthoDB" id="1059469at2"/>
<feature type="signal peptide" evidence="1">
    <location>
        <begin position="1"/>
        <end position="29"/>
    </location>
</feature>
<protein>
    <submittedName>
        <fullName evidence="2">Uncharacterized protein</fullName>
    </submittedName>
</protein>
<dbReference type="STRING" id="1605367.AFM12_17135"/>
<feature type="chain" id="PRO_5006136443" evidence="1">
    <location>
        <begin position="30"/>
        <end position="499"/>
    </location>
</feature>
<sequence length="499" mass="58288">MYRITRYFISIGKLATVLLLVLQASPLLAQLTTQKRVNFEMNTSENDEFNVISFEERGLVVLNTKTNNFGRDLDINFLKFNTELENQWRNQYKPGFLFRLLRYFETENYLFCLFREDDSRNINVLRLDINTGDYVVTETKLLTNMDIDLFKVIKSKILIGGRYNDRPVVEMINLFAQTGKVLPEIHSNNIKLNNIEVNANEELVYVMLKNTRNCKMLLKVYDYDGKLIGKETLGEKNKLPLNGKLIKIPNGDFVLAGNYADNCSDYSVGFYTYSLSRNSETQFYDFVDLKNFLSYMPEKRQNRVKSRISRKNQKGKDFKLRQRLLIHEPIKGENGMTMLAEVFYPEYKNYNTGLLPIGRNYRWGSSSYYAFNNFRYTHALILHFDANGKLEWDNSIALNDMQSRTLDYKVQLSNVGEDKYIVAYPDEEIIKTAIVNGSSKTLADLPVDLENKNERILETYQSELASWYDHTFVAYGIQSIRQDATYSKDIFYLTKLSYE</sequence>
<dbReference type="Proteomes" id="UP000050454">
    <property type="component" value="Unassembled WGS sequence"/>
</dbReference>
<comment type="caution">
    <text evidence="2">The sequence shown here is derived from an EMBL/GenBank/DDBJ whole genome shotgun (WGS) entry which is preliminary data.</text>
</comment>
<evidence type="ECO:0000313" key="3">
    <source>
        <dbReference type="Proteomes" id="UP000050454"/>
    </source>
</evidence>
<keyword evidence="3" id="KW-1185">Reference proteome</keyword>
<dbReference type="RefSeq" id="WP_055150828.1">
    <property type="nucleotide sequence ID" value="NZ_JXSZ01000013.1"/>
</dbReference>
<accession>A0A0P7C0Z3</accession>
<evidence type="ECO:0000313" key="2">
    <source>
        <dbReference type="EMBL" id="KPM46955.1"/>
    </source>
</evidence>